<name>A0A1I7KY71_9BACL</name>
<dbReference type="Gene3D" id="3.30.360.10">
    <property type="entry name" value="Dihydrodipicolinate Reductase, domain 2"/>
    <property type="match status" value="1"/>
</dbReference>
<dbReference type="Pfam" id="PF02894">
    <property type="entry name" value="GFO_IDH_MocA_C"/>
    <property type="match status" value="1"/>
</dbReference>
<dbReference type="NCBIfam" id="NF008607">
    <property type="entry name" value="PRK11579.1"/>
    <property type="match status" value="1"/>
</dbReference>
<dbReference type="PANTHER" id="PTHR43708:SF5">
    <property type="entry name" value="CONSERVED EXPRESSED OXIDOREDUCTASE (EUROFUNG)-RELATED"/>
    <property type="match status" value="1"/>
</dbReference>
<dbReference type="InterPro" id="IPR036291">
    <property type="entry name" value="NAD(P)-bd_dom_sf"/>
</dbReference>
<comment type="similarity">
    <text evidence="1">Belongs to the Gfo/Idh/MocA family.</text>
</comment>
<dbReference type="RefSeq" id="WP_074955252.1">
    <property type="nucleotide sequence ID" value="NZ_FPBV01000021.1"/>
</dbReference>
<organism evidence="5 6">
    <name type="scientific">Alicyclobacillus macrosporangiidus</name>
    <dbReference type="NCBI Taxonomy" id="392015"/>
    <lineage>
        <taxon>Bacteria</taxon>
        <taxon>Bacillati</taxon>
        <taxon>Bacillota</taxon>
        <taxon>Bacilli</taxon>
        <taxon>Bacillales</taxon>
        <taxon>Alicyclobacillaceae</taxon>
        <taxon>Alicyclobacillus</taxon>
    </lineage>
</organism>
<dbReference type="PANTHER" id="PTHR43708">
    <property type="entry name" value="CONSERVED EXPRESSED OXIDOREDUCTASE (EUROFUNG)"/>
    <property type="match status" value="1"/>
</dbReference>
<dbReference type="EMBL" id="FPBV01000021">
    <property type="protein sequence ID" value="SFV02423.1"/>
    <property type="molecule type" value="Genomic_DNA"/>
</dbReference>
<evidence type="ECO:0000256" key="1">
    <source>
        <dbReference type="ARBA" id="ARBA00010928"/>
    </source>
</evidence>
<dbReference type="InterPro" id="IPR051317">
    <property type="entry name" value="Gfo/Idh/MocA_oxidoreduct"/>
</dbReference>
<dbReference type="GO" id="GO:0000166">
    <property type="term" value="F:nucleotide binding"/>
    <property type="evidence" value="ECO:0007669"/>
    <property type="project" value="InterPro"/>
</dbReference>
<dbReference type="InterPro" id="IPR000683">
    <property type="entry name" value="Gfo/Idh/MocA-like_OxRdtase_N"/>
</dbReference>
<evidence type="ECO:0000256" key="2">
    <source>
        <dbReference type="ARBA" id="ARBA00023002"/>
    </source>
</evidence>
<dbReference type="InterPro" id="IPR004104">
    <property type="entry name" value="Gfo/Idh/MocA-like_OxRdtase_C"/>
</dbReference>
<dbReference type="Gene3D" id="3.40.50.720">
    <property type="entry name" value="NAD(P)-binding Rossmann-like Domain"/>
    <property type="match status" value="1"/>
</dbReference>
<dbReference type="Proteomes" id="UP000183508">
    <property type="component" value="Unassembled WGS sequence"/>
</dbReference>
<dbReference type="Pfam" id="PF01408">
    <property type="entry name" value="GFO_IDH_MocA"/>
    <property type="match status" value="1"/>
</dbReference>
<dbReference type="SUPFAM" id="SSF51735">
    <property type="entry name" value="NAD(P)-binding Rossmann-fold domains"/>
    <property type="match status" value="1"/>
</dbReference>
<dbReference type="SUPFAM" id="SSF55347">
    <property type="entry name" value="Glyceraldehyde-3-phosphate dehydrogenase-like, C-terminal domain"/>
    <property type="match status" value="1"/>
</dbReference>
<dbReference type="GO" id="GO:0016491">
    <property type="term" value="F:oxidoreductase activity"/>
    <property type="evidence" value="ECO:0007669"/>
    <property type="project" value="UniProtKB-KW"/>
</dbReference>
<feature type="domain" description="Gfo/Idh/MocA-like oxidoreductase C-terminal" evidence="4">
    <location>
        <begin position="133"/>
        <end position="342"/>
    </location>
</feature>
<sequence>MQSVGVGLIGFGLAGSVFHAPLIASIPELRLVAVATSRVGEVRARYPEAVVDQRADGVIERDDVDVVVVANPHPLHFETARRALEAGKHVVVEKPFTMRTEEADELIRLAEARGRLLTVFQNRRWDGDFLTVKRLLTSGEIGEVYTYEAHYDRYRPQVADRWQERAGTGGTLYNLGPHLVDQALHLFGRPQCVWADVGAQRGGAEDYFHIVLGYERLRVVLHSGYVVPDPGPRFLVHGERGSFCKYGIDPQEDQLKAGVRPGAAEWGRDQPEMYGRLSVVREDGAVERREAETERGCYERFYEGLADALLRGGPPPVDAREARDVIQVLEWAQESSRTGARVACAW</sequence>
<gene>
    <name evidence="5" type="ORF">SAMN05421543_12114</name>
</gene>
<evidence type="ECO:0000259" key="3">
    <source>
        <dbReference type="Pfam" id="PF01408"/>
    </source>
</evidence>
<dbReference type="OrthoDB" id="2350336at2"/>
<keyword evidence="6" id="KW-1185">Reference proteome</keyword>
<proteinExistence type="inferred from homology"/>
<evidence type="ECO:0000259" key="4">
    <source>
        <dbReference type="Pfam" id="PF02894"/>
    </source>
</evidence>
<evidence type="ECO:0000313" key="5">
    <source>
        <dbReference type="EMBL" id="SFV02423.1"/>
    </source>
</evidence>
<keyword evidence="2" id="KW-0560">Oxidoreductase</keyword>
<evidence type="ECO:0000313" key="6">
    <source>
        <dbReference type="Proteomes" id="UP000183508"/>
    </source>
</evidence>
<feature type="domain" description="Gfo/Idh/MocA-like oxidoreductase N-terminal" evidence="3">
    <location>
        <begin position="5"/>
        <end position="119"/>
    </location>
</feature>
<dbReference type="AlphaFoldDB" id="A0A1I7KY71"/>
<reference evidence="6" key="1">
    <citation type="submission" date="2016-10" db="EMBL/GenBank/DDBJ databases">
        <authorList>
            <person name="Varghese N."/>
        </authorList>
    </citation>
    <scope>NUCLEOTIDE SEQUENCE [LARGE SCALE GENOMIC DNA]</scope>
    <source>
        <strain evidence="6">DSM 17980</strain>
    </source>
</reference>
<dbReference type="STRING" id="392015.SAMN05421543_12114"/>
<accession>A0A1I7KY71</accession>
<protein>
    <submittedName>
        <fullName evidence="5">Scyllo-inositol 2-dehydrogenase (NADP+)</fullName>
    </submittedName>
</protein>